<accession>A0ABM0R2P0</accession>
<organism evidence="2 3">
    <name type="scientific">Galeopterus variegatus</name>
    <name type="common">Malayan flying lemur</name>
    <name type="synonym">Cynocephalus variegatus</name>
    <dbReference type="NCBI Taxonomy" id="482537"/>
    <lineage>
        <taxon>Eukaryota</taxon>
        <taxon>Metazoa</taxon>
        <taxon>Chordata</taxon>
        <taxon>Craniata</taxon>
        <taxon>Vertebrata</taxon>
        <taxon>Euteleostomi</taxon>
        <taxon>Mammalia</taxon>
        <taxon>Eutheria</taxon>
        <taxon>Euarchontoglires</taxon>
        <taxon>Dermoptera</taxon>
        <taxon>Cynocephalidae</taxon>
        <taxon>Galeopterus</taxon>
    </lineage>
</organism>
<keyword evidence="2" id="KW-1185">Reference proteome</keyword>
<feature type="region of interest" description="Disordered" evidence="1">
    <location>
        <begin position="383"/>
        <end position="419"/>
    </location>
</feature>
<evidence type="ECO:0000313" key="2">
    <source>
        <dbReference type="Proteomes" id="UP000694923"/>
    </source>
</evidence>
<feature type="region of interest" description="Disordered" evidence="1">
    <location>
        <begin position="431"/>
        <end position="459"/>
    </location>
</feature>
<feature type="compositionally biased region" description="Polar residues" evidence="1">
    <location>
        <begin position="393"/>
        <end position="407"/>
    </location>
</feature>
<dbReference type="Proteomes" id="UP000694923">
    <property type="component" value="Unplaced"/>
</dbReference>
<proteinExistence type="predicted"/>
<feature type="compositionally biased region" description="Pro residues" evidence="1">
    <location>
        <begin position="234"/>
        <end position="245"/>
    </location>
</feature>
<feature type="region of interest" description="Disordered" evidence="1">
    <location>
        <begin position="18"/>
        <end position="56"/>
    </location>
</feature>
<protein>
    <submittedName>
        <fullName evidence="3">Vegetative cell wall protein gp1-like</fullName>
    </submittedName>
</protein>
<reference evidence="3" key="1">
    <citation type="submission" date="2025-08" db="UniProtKB">
        <authorList>
            <consortium name="RefSeq"/>
        </authorList>
    </citation>
    <scope>IDENTIFICATION</scope>
</reference>
<feature type="compositionally biased region" description="Pro residues" evidence="1">
    <location>
        <begin position="441"/>
        <end position="450"/>
    </location>
</feature>
<feature type="compositionally biased region" description="Low complexity" evidence="1">
    <location>
        <begin position="18"/>
        <end position="28"/>
    </location>
</feature>
<dbReference type="RefSeq" id="XP_008574881.1">
    <property type="nucleotide sequence ID" value="XM_008576659.1"/>
</dbReference>
<gene>
    <name evidence="3" type="primary">LOC103593638</name>
</gene>
<evidence type="ECO:0000313" key="3">
    <source>
        <dbReference type="RefSeq" id="XP_008574881.1"/>
    </source>
</evidence>
<feature type="region of interest" description="Disordered" evidence="1">
    <location>
        <begin position="202"/>
        <end position="254"/>
    </location>
</feature>
<feature type="compositionally biased region" description="Pro residues" evidence="1">
    <location>
        <begin position="211"/>
        <end position="221"/>
    </location>
</feature>
<name>A0ABM0R2P0_GALVR</name>
<feature type="compositionally biased region" description="Pro residues" evidence="1">
    <location>
        <begin position="30"/>
        <end position="39"/>
    </location>
</feature>
<dbReference type="GeneID" id="103593638"/>
<sequence length="459" mass="47409">MGFCTGARWQSRVLMVPGSSSAGRRSPGLPCCPPAPPPSHTDKGDGGERLPSFSEDSGIEVYPPQYEFCQAALPLGGEASSHSLAFGPLSLLATPRLTQANLLQRGSLGLPCPGMPNARKHRHSKWPHTAVSSTPAACVGSLSPGVLDTHEVNEATGPASAREPAACGGAGPAEECLAGYRGALDAWPRRMTCRLPPGGAFEAPPHLSRPTPGPSFPPLSRAPPASDRACLAGPPGPAPPPPRPARPGLALPAATPAGPKALAVPSVQPASACWDKALDPCPIPVVLSTAGPGQKGFLQEEAVGPERQARQLLLTPGPDSTPKPASFRSSSSFLLSSFIESLGSPALDPPNMEQKPSGAHGMFPGPKDTGKWHLAWAMEDEHELPRREGLESRGTSLCSDARQTAQVSPPGPAVGKDVPLPARLRATTTPMAVKQGCNPAPCAPPEPEVPMDPALQTLT</sequence>
<evidence type="ECO:0000256" key="1">
    <source>
        <dbReference type="SAM" id="MobiDB-lite"/>
    </source>
</evidence>